<organism evidence="1 2">
    <name type="scientific">Psychrobacter glacincola</name>
    <dbReference type="NCBI Taxonomy" id="56810"/>
    <lineage>
        <taxon>Bacteria</taxon>
        <taxon>Pseudomonadati</taxon>
        <taxon>Pseudomonadota</taxon>
        <taxon>Gammaproteobacteria</taxon>
        <taxon>Moraxellales</taxon>
        <taxon>Moraxellaceae</taxon>
        <taxon>Psychrobacter</taxon>
    </lineage>
</organism>
<sequence>MSSKPIQKIIFGSPGTGKSYMIDKTIIPEELKINKPENIIKAVFHPEYTHGDFMGKLLPMTQDGQVEYNFYEGHFLKALSQAYKNILSTYDKHENKIEGKEVENVALVIDEINRGNSSAIFGSIFQLLDREEDGWSSYTTSINGVMFIKLLELLDGDFSKKNNEITHLSIPPFNSQSIMSLQQKLKFLNFDLINKTIRIPPNLSIIATMNTSDSSIYYMDSAFKRRWDWEFIDINSNLIKSGGTAFNNRSDWESFIRKLNSFIKNNHSYIRGIEDKQVGKYFIKGDVISKSVVQSKLMFFIWDSVFTRDKKPLLELLDIKDKNELITFGDFSTKIDNFIKRVESYNV</sequence>
<accession>A0ABW1W5N7</accession>
<dbReference type="Gene3D" id="3.40.50.300">
    <property type="entry name" value="P-loop containing nucleotide triphosphate hydrolases"/>
    <property type="match status" value="1"/>
</dbReference>
<gene>
    <name evidence="1" type="ORF">ACFP58_08040</name>
</gene>
<keyword evidence="2" id="KW-1185">Reference proteome</keyword>
<protein>
    <submittedName>
        <fullName evidence="1">AAA family ATPase</fullName>
    </submittedName>
</protein>
<dbReference type="InterPro" id="IPR052934">
    <property type="entry name" value="Methyl-DNA_Rec/Restrict_Enz"/>
</dbReference>
<evidence type="ECO:0000313" key="1">
    <source>
        <dbReference type="EMBL" id="MFC6381404.1"/>
    </source>
</evidence>
<dbReference type="RefSeq" id="WP_201562447.1">
    <property type="nucleotide sequence ID" value="NZ_CAJGZK010000008.1"/>
</dbReference>
<dbReference type="EMBL" id="JBHSTZ010000022">
    <property type="protein sequence ID" value="MFC6381404.1"/>
    <property type="molecule type" value="Genomic_DNA"/>
</dbReference>
<name>A0ABW1W5N7_9GAMM</name>
<dbReference type="InterPro" id="IPR027417">
    <property type="entry name" value="P-loop_NTPase"/>
</dbReference>
<reference evidence="2" key="1">
    <citation type="journal article" date="2019" name="Int. J. Syst. Evol. Microbiol.">
        <title>The Global Catalogue of Microorganisms (GCM) 10K type strain sequencing project: providing services to taxonomists for standard genome sequencing and annotation.</title>
        <authorList>
            <consortium name="The Broad Institute Genomics Platform"/>
            <consortium name="The Broad Institute Genome Sequencing Center for Infectious Disease"/>
            <person name="Wu L."/>
            <person name="Ma J."/>
        </authorList>
    </citation>
    <scope>NUCLEOTIDE SEQUENCE [LARGE SCALE GENOMIC DNA]</scope>
    <source>
        <strain evidence="2">CCM 2050</strain>
    </source>
</reference>
<dbReference type="PANTHER" id="PTHR37291">
    <property type="entry name" value="5-METHYLCYTOSINE-SPECIFIC RESTRICTION ENZYME B"/>
    <property type="match status" value="1"/>
</dbReference>
<proteinExistence type="predicted"/>
<comment type="caution">
    <text evidence="1">The sequence shown here is derived from an EMBL/GenBank/DDBJ whole genome shotgun (WGS) entry which is preliminary data.</text>
</comment>
<evidence type="ECO:0000313" key="2">
    <source>
        <dbReference type="Proteomes" id="UP001596264"/>
    </source>
</evidence>
<dbReference type="Proteomes" id="UP001596264">
    <property type="component" value="Unassembled WGS sequence"/>
</dbReference>
<dbReference type="PANTHER" id="PTHR37291:SF1">
    <property type="entry name" value="TYPE IV METHYL-DIRECTED RESTRICTION ENZYME ECOKMCRB SUBUNIT"/>
    <property type="match status" value="1"/>
</dbReference>